<name>A0A0N0UNY5_9FLAO</name>
<dbReference type="PATRIC" id="fig|1300348.6.peg.2378"/>
<dbReference type="RefSeq" id="WP_053974890.1">
    <property type="nucleotide sequence ID" value="NZ_FNUE01000002.1"/>
</dbReference>
<sequence length="84" mass="9597">MSTTDKSKENKEELNTNLYKDIETDDTTSHIAGKPDIHTEETKILKSEKSNDGKEILIGKDIEEIEKIEADHESLQRKILNKLS</sequence>
<organism evidence="1 3">
    <name type="scientific">Polaribacter dokdonensis DSW-5</name>
    <dbReference type="NCBI Taxonomy" id="1300348"/>
    <lineage>
        <taxon>Bacteria</taxon>
        <taxon>Pseudomonadati</taxon>
        <taxon>Bacteroidota</taxon>
        <taxon>Flavobacteriia</taxon>
        <taxon>Flavobacteriales</taxon>
        <taxon>Flavobacteriaceae</taxon>
    </lineage>
</organism>
<evidence type="ECO:0000313" key="4">
    <source>
        <dbReference type="Proteomes" id="UP000183071"/>
    </source>
</evidence>
<reference evidence="1 3" key="1">
    <citation type="submission" date="2015-07" db="EMBL/GenBank/DDBJ databases">
        <title>Genome of Polaribacter dokdonenesis DSW-5, isolated from seawater off Dokdo in Korea.</title>
        <authorList>
            <person name="Yoon K."/>
            <person name="Song J.Y."/>
            <person name="Kim J.F."/>
        </authorList>
    </citation>
    <scope>NUCLEOTIDE SEQUENCE [LARGE SCALE GENOMIC DNA]</scope>
    <source>
        <strain evidence="1 3">DSW-5</strain>
    </source>
</reference>
<accession>A0A0N0UNY5</accession>
<evidence type="ECO:0000313" key="2">
    <source>
        <dbReference type="EMBL" id="SEE52871.1"/>
    </source>
</evidence>
<dbReference type="OrthoDB" id="1203272at2"/>
<dbReference type="Proteomes" id="UP000183071">
    <property type="component" value="Unassembled WGS sequence"/>
</dbReference>
<keyword evidence="4" id="KW-1185">Reference proteome</keyword>
<dbReference type="EMBL" id="FNUE01000002">
    <property type="protein sequence ID" value="SEE52871.1"/>
    <property type="molecule type" value="Genomic_DNA"/>
</dbReference>
<comment type="caution">
    <text evidence="1">The sequence shown here is derived from an EMBL/GenBank/DDBJ whole genome shotgun (WGS) entry which is preliminary data.</text>
</comment>
<dbReference type="EMBL" id="LGBR01000001">
    <property type="protein sequence ID" value="KOY52817.1"/>
    <property type="molecule type" value="Genomic_DNA"/>
</dbReference>
<dbReference type="AlphaFoldDB" id="A0A0N0UNY5"/>
<dbReference type="Proteomes" id="UP000037716">
    <property type="component" value="Unassembled WGS sequence"/>
</dbReference>
<proteinExistence type="predicted"/>
<evidence type="ECO:0000313" key="1">
    <source>
        <dbReference type="EMBL" id="KOY52817.1"/>
    </source>
</evidence>
<protein>
    <submittedName>
        <fullName evidence="1">Uncharacterized protein</fullName>
    </submittedName>
</protein>
<reference evidence="2 4" key="2">
    <citation type="submission" date="2016-10" db="EMBL/GenBank/DDBJ databases">
        <authorList>
            <person name="Varghese N."/>
            <person name="Submissions S."/>
        </authorList>
    </citation>
    <scope>NUCLEOTIDE SEQUENCE [LARGE SCALE GENOMIC DNA]</scope>
    <source>
        <strain evidence="2 4">DSW-5</strain>
    </source>
</reference>
<dbReference type="STRING" id="1300348.I602_2377"/>
<gene>
    <name evidence="1" type="ORF">I602_2377</name>
    <name evidence="2" type="ORF">SAMN05444353_2152</name>
</gene>
<evidence type="ECO:0000313" key="3">
    <source>
        <dbReference type="Proteomes" id="UP000037716"/>
    </source>
</evidence>